<dbReference type="AlphaFoldDB" id="A0A6G1CB16"/>
<dbReference type="Gene3D" id="3.40.50.300">
    <property type="entry name" value="P-loop containing nucleotide triphosphate hydrolases"/>
    <property type="match status" value="1"/>
</dbReference>
<dbReference type="SUPFAM" id="SSF52540">
    <property type="entry name" value="P-loop containing nucleoside triphosphate hydrolases"/>
    <property type="match status" value="1"/>
</dbReference>
<proteinExistence type="inferred from homology"/>
<dbReference type="InterPro" id="IPR041118">
    <property type="entry name" value="Rx_N"/>
</dbReference>
<dbReference type="Proteomes" id="UP000479710">
    <property type="component" value="Unassembled WGS sequence"/>
</dbReference>
<name>A0A6G1CB16_9ORYZ</name>
<protein>
    <submittedName>
        <fullName evidence="9">Uncharacterized protein</fullName>
    </submittedName>
</protein>
<evidence type="ECO:0000313" key="10">
    <source>
        <dbReference type="Proteomes" id="UP000479710"/>
    </source>
</evidence>
<feature type="domain" description="Disease resistance R13L4/SHOC-2-like LRR" evidence="8">
    <location>
        <begin position="232"/>
        <end position="376"/>
    </location>
</feature>
<keyword evidence="3" id="KW-0677">Repeat</keyword>
<evidence type="ECO:0000256" key="4">
    <source>
        <dbReference type="ARBA" id="ARBA00022741"/>
    </source>
</evidence>
<keyword evidence="6" id="KW-0175">Coiled coil</keyword>
<evidence type="ECO:0000256" key="1">
    <source>
        <dbReference type="ARBA" id="ARBA00008894"/>
    </source>
</evidence>
<sequence length="595" mass="67981">MVLVTGAMGSLLLKLGELLKDEYDLQKGVRKKIECLTRELESVHGVLRMVGEVPPEQLNEPVKLWARDLREASYDMEDIIDGYLVRIDGPEPTDHTHMLRHLRKNVAKLFKKTKARRKIAGAIRDINERLQEVAARRGRYTVNDNIPKLAVTTTVDPRLQAMYKNASELVGMEGQMNELVKMLSLGVDIDLSDKTMKMVSIFGLGGLGKTTLARAVYDKFELDFDCRAFVPILKVRDMEVLGRLPELYYLQLDVAEYTETVTTDKTDGNGYFRKLRFCHTPFLFLWFDLHDGIMCKNKSIMPNLESLKFLVNVRVLKDSNPHVGFGKLLSLGHLGTTSLQRVKADICCLGALATEVEEAEVALAHAAAVHPNHPTINTTRTKQGGMIYHYHCQDFSCSQLGARRIIPKAVVKNVHARLMMDEYGYCDFHWLLQNPHAEKFSVTIGCEDAALEEVEETEAAARCAVHDHPNHPTLEIVRRDEDKMVTFDRGQEPDVVHRHARAWPTLDPEFDPPRFRFLDGDSQRFKWLRKIEFVEKFILSINCENASLEEVEKTEAAAKYTVDRHPNRPILELMRYNEDKMVLSDQHQQVFTVII</sequence>
<comment type="similarity">
    <text evidence="1">Belongs to the disease resistance NB-LRR family.</text>
</comment>
<evidence type="ECO:0000259" key="7">
    <source>
        <dbReference type="Pfam" id="PF18052"/>
    </source>
</evidence>
<dbReference type="GO" id="GO:0000166">
    <property type="term" value="F:nucleotide binding"/>
    <property type="evidence" value="ECO:0007669"/>
    <property type="project" value="UniProtKB-KW"/>
</dbReference>
<organism evidence="9 10">
    <name type="scientific">Oryza meyeriana var. granulata</name>
    <dbReference type="NCBI Taxonomy" id="110450"/>
    <lineage>
        <taxon>Eukaryota</taxon>
        <taxon>Viridiplantae</taxon>
        <taxon>Streptophyta</taxon>
        <taxon>Embryophyta</taxon>
        <taxon>Tracheophyta</taxon>
        <taxon>Spermatophyta</taxon>
        <taxon>Magnoliopsida</taxon>
        <taxon>Liliopsida</taxon>
        <taxon>Poales</taxon>
        <taxon>Poaceae</taxon>
        <taxon>BOP clade</taxon>
        <taxon>Oryzoideae</taxon>
        <taxon>Oryzeae</taxon>
        <taxon>Oryzinae</taxon>
        <taxon>Oryza</taxon>
        <taxon>Oryza meyeriana</taxon>
    </lineage>
</organism>
<comment type="caution">
    <text evidence="9">The sequence shown here is derived from an EMBL/GenBank/DDBJ whole genome shotgun (WGS) entry which is preliminary data.</text>
</comment>
<evidence type="ECO:0000256" key="2">
    <source>
        <dbReference type="ARBA" id="ARBA00022614"/>
    </source>
</evidence>
<accession>A0A6G1CB16</accession>
<dbReference type="EMBL" id="SPHZ02000009">
    <property type="protein sequence ID" value="KAF0897658.1"/>
    <property type="molecule type" value="Genomic_DNA"/>
</dbReference>
<keyword evidence="4" id="KW-0547">Nucleotide-binding</keyword>
<evidence type="ECO:0000256" key="3">
    <source>
        <dbReference type="ARBA" id="ARBA00022737"/>
    </source>
</evidence>
<evidence type="ECO:0000256" key="6">
    <source>
        <dbReference type="ARBA" id="ARBA00023054"/>
    </source>
</evidence>
<keyword evidence="2" id="KW-0433">Leucine-rich repeat</keyword>
<evidence type="ECO:0000313" key="9">
    <source>
        <dbReference type="EMBL" id="KAF0897658.1"/>
    </source>
</evidence>
<dbReference type="InterPro" id="IPR038005">
    <property type="entry name" value="RX-like_CC"/>
</dbReference>
<feature type="domain" description="Disease resistance N-terminal" evidence="7">
    <location>
        <begin position="7"/>
        <end position="91"/>
    </location>
</feature>
<dbReference type="PANTHER" id="PTHR19338:SF75">
    <property type="entry name" value="OS08G0170100 PROTEIN"/>
    <property type="match status" value="1"/>
</dbReference>
<dbReference type="InterPro" id="IPR027417">
    <property type="entry name" value="P-loop_NTPase"/>
</dbReference>
<dbReference type="Pfam" id="PF18052">
    <property type="entry name" value="Rx_N"/>
    <property type="match status" value="1"/>
</dbReference>
<dbReference type="Gene3D" id="1.20.5.4130">
    <property type="match status" value="1"/>
</dbReference>
<dbReference type="GO" id="GO:0006952">
    <property type="term" value="P:defense response"/>
    <property type="evidence" value="ECO:0007669"/>
    <property type="project" value="UniProtKB-KW"/>
</dbReference>
<dbReference type="CDD" id="cd14798">
    <property type="entry name" value="RX-CC_like"/>
    <property type="match status" value="1"/>
</dbReference>
<evidence type="ECO:0000259" key="8">
    <source>
        <dbReference type="Pfam" id="PF23598"/>
    </source>
</evidence>
<gene>
    <name evidence="9" type="ORF">E2562_000376</name>
</gene>
<dbReference type="InterPro" id="IPR055414">
    <property type="entry name" value="LRR_R13L4/SHOC2-like"/>
</dbReference>
<keyword evidence="10" id="KW-1185">Reference proteome</keyword>
<keyword evidence="5" id="KW-0611">Plant defense</keyword>
<evidence type="ECO:0000256" key="5">
    <source>
        <dbReference type="ARBA" id="ARBA00022821"/>
    </source>
</evidence>
<dbReference type="PANTHER" id="PTHR19338">
    <property type="entry name" value="TRANSLOCASE OF INNER MITOCHONDRIAL MEMBRANE 13 HOMOLOG"/>
    <property type="match status" value="1"/>
</dbReference>
<dbReference type="OrthoDB" id="1357022at2759"/>
<dbReference type="Pfam" id="PF23598">
    <property type="entry name" value="LRR_14"/>
    <property type="match status" value="1"/>
</dbReference>
<reference evidence="9 10" key="1">
    <citation type="submission" date="2019-11" db="EMBL/GenBank/DDBJ databases">
        <title>Whole genome sequence of Oryza granulata.</title>
        <authorList>
            <person name="Li W."/>
        </authorList>
    </citation>
    <scope>NUCLEOTIDE SEQUENCE [LARGE SCALE GENOMIC DNA]</scope>
    <source>
        <strain evidence="10">cv. Menghai</strain>
        <tissue evidence="9">Leaf</tissue>
    </source>
</reference>